<reference evidence="3" key="1">
    <citation type="submission" date="2013-09" db="EMBL/GenBank/DDBJ databases">
        <title>Corchorus olitorius genome sequencing.</title>
        <authorList>
            <person name="Alam M."/>
            <person name="Haque M.S."/>
            <person name="Islam M.S."/>
            <person name="Emdad E.M."/>
            <person name="Islam M.M."/>
            <person name="Ahmed B."/>
            <person name="Halim A."/>
            <person name="Hossen Q.M.M."/>
            <person name="Hossain M.Z."/>
            <person name="Ahmed R."/>
            <person name="Khan M.M."/>
            <person name="Islam R."/>
            <person name="Rashid M.M."/>
            <person name="Khan S.A."/>
            <person name="Rahman M.S."/>
            <person name="Alam M."/>
            <person name="Yahiya A.S."/>
            <person name="Khan M.S."/>
            <person name="Azam M.S."/>
            <person name="Haque T."/>
            <person name="Lashkar M.Z.H."/>
            <person name="Akhand A.I."/>
            <person name="Morshed G."/>
            <person name="Roy S."/>
            <person name="Uddin K.S."/>
            <person name="Rabeya T."/>
            <person name="Hossain A.S."/>
            <person name="Chowdhury A."/>
            <person name="Snigdha A.R."/>
            <person name="Mortoza M.S."/>
            <person name="Matin S.A."/>
            <person name="Hoque S.M.E."/>
            <person name="Islam M.K."/>
            <person name="Roy D.K."/>
            <person name="Haider R."/>
            <person name="Moosa M.M."/>
            <person name="Elias S.M."/>
            <person name="Hasan A.M."/>
            <person name="Jahan S."/>
            <person name="Shafiuddin M."/>
            <person name="Mahmood N."/>
            <person name="Shommy N.S."/>
        </authorList>
    </citation>
    <scope>NUCLEOTIDE SEQUENCE [LARGE SCALE GENOMIC DNA]</scope>
    <source>
        <strain evidence="3">cv. O-4</strain>
    </source>
</reference>
<evidence type="ECO:0000313" key="2">
    <source>
        <dbReference type="EMBL" id="OMO70000.1"/>
    </source>
</evidence>
<dbReference type="AlphaFoldDB" id="A0A1R3HI43"/>
<name>A0A1R3HI43_9ROSI</name>
<proteinExistence type="predicted"/>
<organism evidence="2 3">
    <name type="scientific">Corchorus olitorius</name>
    <dbReference type="NCBI Taxonomy" id="93759"/>
    <lineage>
        <taxon>Eukaryota</taxon>
        <taxon>Viridiplantae</taxon>
        <taxon>Streptophyta</taxon>
        <taxon>Embryophyta</taxon>
        <taxon>Tracheophyta</taxon>
        <taxon>Spermatophyta</taxon>
        <taxon>Magnoliopsida</taxon>
        <taxon>eudicotyledons</taxon>
        <taxon>Gunneridae</taxon>
        <taxon>Pentapetalae</taxon>
        <taxon>rosids</taxon>
        <taxon>malvids</taxon>
        <taxon>Malvales</taxon>
        <taxon>Malvaceae</taxon>
        <taxon>Grewioideae</taxon>
        <taxon>Apeibeae</taxon>
        <taxon>Corchorus</taxon>
    </lineage>
</organism>
<gene>
    <name evidence="2" type="ORF">COLO4_28828</name>
</gene>
<keyword evidence="3" id="KW-1185">Reference proteome</keyword>
<dbReference type="EMBL" id="AWUE01020082">
    <property type="protein sequence ID" value="OMO70000.1"/>
    <property type="molecule type" value="Genomic_DNA"/>
</dbReference>
<comment type="caution">
    <text evidence="2">The sequence shown here is derived from an EMBL/GenBank/DDBJ whole genome shotgun (WGS) entry which is preliminary data.</text>
</comment>
<feature type="compositionally biased region" description="Polar residues" evidence="1">
    <location>
        <begin position="55"/>
        <end position="69"/>
    </location>
</feature>
<feature type="region of interest" description="Disordered" evidence="1">
    <location>
        <begin position="49"/>
        <end position="69"/>
    </location>
</feature>
<dbReference type="Proteomes" id="UP000187203">
    <property type="component" value="Unassembled WGS sequence"/>
</dbReference>
<accession>A0A1R3HI43</accession>
<protein>
    <submittedName>
        <fullName evidence="2">Uncharacterized protein</fullName>
    </submittedName>
</protein>
<evidence type="ECO:0000313" key="3">
    <source>
        <dbReference type="Proteomes" id="UP000187203"/>
    </source>
</evidence>
<sequence length="69" mass="7515">MFPTVDATSSALRRLQIPSLQSSSAAKPLLVLSQSTDGFHQGSFFYIESNPDLRSPSSKTSEPSRNSKK</sequence>
<evidence type="ECO:0000256" key="1">
    <source>
        <dbReference type="SAM" id="MobiDB-lite"/>
    </source>
</evidence>